<evidence type="ECO:0000313" key="3">
    <source>
        <dbReference type="EMBL" id="MES1930079.1"/>
    </source>
</evidence>
<organism evidence="3 4">
    <name type="scientific">Salinisphaera dokdonensis CL-ES53</name>
    <dbReference type="NCBI Taxonomy" id="1304272"/>
    <lineage>
        <taxon>Bacteria</taxon>
        <taxon>Pseudomonadati</taxon>
        <taxon>Pseudomonadota</taxon>
        <taxon>Gammaproteobacteria</taxon>
        <taxon>Salinisphaerales</taxon>
        <taxon>Salinisphaeraceae</taxon>
        <taxon>Salinisphaera</taxon>
    </lineage>
</organism>
<dbReference type="EMBL" id="APND01000004">
    <property type="protein sequence ID" value="MES1930079.1"/>
    <property type="molecule type" value="Genomic_DNA"/>
</dbReference>
<sequence length="140" mass="15074">MILLVQASALIFPAAGALAAATDGYGSGEYTTPQPAGQRTQTTTRGTVLDMPRASGTSQDSAPATPATRPDTPPRGMTKSRVLARYGKPVSRSGPVGQPPISRWDYPDYRLYFEYDHVLHAVVPDHPEPIAHTEELQTDN</sequence>
<name>A0ABV2B2H3_9GAMM</name>
<protein>
    <recommendedName>
        <fullName evidence="5">Phosphodiesterase</fullName>
    </recommendedName>
</protein>
<gene>
    <name evidence="3" type="ORF">SADO_12528</name>
</gene>
<keyword evidence="4" id="KW-1185">Reference proteome</keyword>
<dbReference type="Proteomes" id="UP001460888">
    <property type="component" value="Unassembled WGS sequence"/>
</dbReference>
<accession>A0ABV2B2H3</accession>
<evidence type="ECO:0000313" key="4">
    <source>
        <dbReference type="Proteomes" id="UP001460888"/>
    </source>
</evidence>
<dbReference type="RefSeq" id="WP_353111956.1">
    <property type="nucleotide sequence ID" value="NZ_APND01000004.1"/>
</dbReference>
<feature type="compositionally biased region" description="Low complexity" evidence="1">
    <location>
        <begin position="31"/>
        <end position="47"/>
    </location>
</feature>
<reference evidence="3 4" key="1">
    <citation type="submission" date="2013-03" db="EMBL/GenBank/DDBJ databases">
        <title>Salinisphaera dokdonensis CL-ES53 Genome Sequencing.</title>
        <authorList>
            <person name="Li C."/>
            <person name="Lai Q."/>
            <person name="Shao Z."/>
        </authorList>
    </citation>
    <scope>NUCLEOTIDE SEQUENCE [LARGE SCALE GENOMIC DNA]</scope>
    <source>
        <strain evidence="3 4">CL-ES53</strain>
    </source>
</reference>
<feature type="region of interest" description="Disordered" evidence="1">
    <location>
        <begin position="29"/>
        <end position="101"/>
    </location>
</feature>
<evidence type="ECO:0008006" key="5">
    <source>
        <dbReference type="Google" id="ProtNLM"/>
    </source>
</evidence>
<evidence type="ECO:0000256" key="2">
    <source>
        <dbReference type="SAM" id="SignalP"/>
    </source>
</evidence>
<feature type="chain" id="PRO_5047340077" description="Phosphodiesterase" evidence="2">
    <location>
        <begin position="20"/>
        <end position="140"/>
    </location>
</feature>
<evidence type="ECO:0000256" key="1">
    <source>
        <dbReference type="SAM" id="MobiDB-lite"/>
    </source>
</evidence>
<keyword evidence="2" id="KW-0732">Signal</keyword>
<comment type="caution">
    <text evidence="3">The sequence shown here is derived from an EMBL/GenBank/DDBJ whole genome shotgun (WGS) entry which is preliminary data.</text>
</comment>
<feature type="signal peptide" evidence="2">
    <location>
        <begin position="1"/>
        <end position="19"/>
    </location>
</feature>
<proteinExistence type="predicted"/>